<dbReference type="AlphaFoldDB" id="A0A2U8E2C9"/>
<keyword evidence="3" id="KW-1185">Reference proteome</keyword>
<evidence type="ECO:0000313" key="3">
    <source>
        <dbReference type="Proteomes" id="UP000244896"/>
    </source>
</evidence>
<name>A0A2U8E2C9_9BACT</name>
<protein>
    <submittedName>
        <fullName evidence="2">Uncharacterized protein</fullName>
    </submittedName>
</protein>
<sequence length="471" mass="51527">MGFFDRFTSKKNNSGETTPAPTPAAAPVDGETPAPAPSSPESVLQGTIKTRLLAAHEKLQARDLPGAMAVYEELLQTAGDRADVLVTISADLGTAGYIPQIIELVAPRYDAERHGPATGINLLQAYLATNNTAAAQHVLDILFALNRADLEERLHGFSNALAELIEAEKRGDLPAPAHSPDGNPANTRKTINLVSISRPIWSYGIEELPGVLPSPKQNPKLRHIAFGQLSILGIKTEDALEKSKQPEDELARFTRGFPLWLSETFYYSPHYNPIAALALFDKDYYAIFPVEWTKSNIEQLVASSNGKLDYVITGAVEKKDDTTEILLRVWEVKKMRERKQFHTKWTSATADTELAKLHEQIRLFMEWQQEPGAPACTMPARPEAWCQTLGASLSFFLADKNAIPAGQVSMPAETLALAAKHAADSERETFAYLTLVDRAQRIGMNEALPASAPSLAATPLVEQAKQVLGLQ</sequence>
<organism evidence="2 3">
    <name type="scientific">Ereboglobus luteus</name>
    <dbReference type="NCBI Taxonomy" id="1796921"/>
    <lineage>
        <taxon>Bacteria</taxon>
        <taxon>Pseudomonadati</taxon>
        <taxon>Verrucomicrobiota</taxon>
        <taxon>Opitutia</taxon>
        <taxon>Opitutales</taxon>
        <taxon>Opitutaceae</taxon>
        <taxon>Ereboglobus</taxon>
    </lineage>
</organism>
<dbReference type="EMBL" id="CP023004">
    <property type="protein sequence ID" value="AWI08991.1"/>
    <property type="molecule type" value="Genomic_DNA"/>
</dbReference>
<feature type="compositionally biased region" description="Low complexity" evidence="1">
    <location>
        <begin position="17"/>
        <end position="27"/>
    </location>
</feature>
<evidence type="ECO:0000313" key="2">
    <source>
        <dbReference type="EMBL" id="AWI08991.1"/>
    </source>
</evidence>
<accession>A0A2U8E2C9</accession>
<proteinExistence type="predicted"/>
<feature type="region of interest" description="Disordered" evidence="1">
    <location>
        <begin position="1"/>
        <end position="45"/>
    </location>
</feature>
<evidence type="ECO:0000256" key="1">
    <source>
        <dbReference type="SAM" id="MobiDB-lite"/>
    </source>
</evidence>
<dbReference type="OrthoDB" id="112945at2"/>
<gene>
    <name evidence="2" type="ORF">CKA38_06790</name>
</gene>
<dbReference type="KEGG" id="elut:CKA38_06790"/>
<dbReference type="RefSeq" id="WP_108824804.1">
    <property type="nucleotide sequence ID" value="NZ_CP023004.1"/>
</dbReference>
<dbReference type="Proteomes" id="UP000244896">
    <property type="component" value="Chromosome"/>
</dbReference>
<reference evidence="2 3" key="1">
    <citation type="journal article" date="2018" name="Syst. Appl. Microbiol.">
        <title>Ereboglobus luteus gen. nov. sp. nov. from cockroach guts, and new insights into the oxygen relationship of the genera Opitutus and Didymococcus (Verrucomicrobia: Opitutaceae).</title>
        <authorList>
            <person name="Tegtmeier D."/>
            <person name="Belitz A."/>
            <person name="Radek R."/>
            <person name="Heimerl T."/>
            <person name="Brune A."/>
        </authorList>
    </citation>
    <scope>NUCLEOTIDE SEQUENCE [LARGE SCALE GENOMIC DNA]</scope>
    <source>
        <strain evidence="2 3">Ho45</strain>
    </source>
</reference>